<dbReference type="Gene3D" id="2.120.10.80">
    <property type="entry name" value="Kelch-type beta propeller"/>
    <property type="match status" value="1"/>
</dbReference>
<dbReference type="VEuPathDB" id="PlasmoDB:AK88_02043"/>
<feature type="region of interest" description="Disordered" evidence="3">
    <location>
        <begin position="50"/>
        <end position="74"/>
    </location>
</feature>
<accession>A0A0D9QNA0</accession>
<evidence type="ECO:0008006" key="6">
    <source>
        <dbReference type="Google" id="ProtNLM"/>
    </source>
</evidence>
<feature type="region of interest" description="Disordered" evidence="3">
    <location>
        <begin position="285"/>
        <end position="335"/>
    </location>
</feature>
<feature type="region of interest" description="Disordered" evidence="3">
    <location>
        <begin position="647"/>
        <end position="668"/>
    </location>
</feature>
<feature type="compositionally biased region" description="Basic and acidic residues" evidence="3">
    <location>
        <begin position="285"/>
        <end position="301"/>
    </location>
</feature>
<evidence type="ECO:0000256" key="3">
    <source>
        <dbReference type="SAM" id="MobiDB-lite"/>
    </source>
</evidence>
<evidence type="ECO:0000313" key="5">
    <source>
        <dbReference type="Proteomes" id="UP000054561"/>
    </source>
</evidence>
<feature type="compositionally biased region" description="Polar residues" evidence="3">
    <location>
        <begin position="483"/>
        <end position="500"/>
    </location>
</feature>
<dbReference type="OrthoDB" id="10250130at2759"/>
<dbReference type="RefSeq" id="XP_012335100.1">
    <property type="nucleotide sequence ID" value="XM_012479677.1"/>
</dbReference>
<feature type="compositionally biased region" description="Polar residues" evidence="3">
    <location>
        <begin position="316"/>
        <end position="331"/>
    </location>
</feature>
<dbReference type="OMA" id="NFGSIYM"/>
<organism evidence="4 5">
    <name type="scientific">Plasmodium fragile</name>
    <dbReference type="NCBI Taxonomy" id="5857"/>
    <lineage>
        <taxon>Eukaryota</taxon>
        <taxon>Sar</taxon>
        <taxon>Alveolata</taxon>
        <taxon>Apicomplexa</taxon>
        <taxon>Aconoidasida</taxon>
        <taxon>Haemosporida</taxon>
        <taxon>Plasmodiidae</taxon>
        <taxon>Plasmodium</taxon>
        <taxon>Plasmodium (Plasmodium)</taxon>
    </lineage>
</organism>
<dbReference type="AlphaFoldDB" id="A0A0D9QNA0"/>
<dbReference type="Proteomes" id="UP000054561">
    <property type="component" value="Unassembled WGS sequence"/>
</dbReference>
<sequence>MNIINYLYNKSKSIYNRNINAYNYNNIENENLISNFVDISNGYSNHSCSSKSSSRTLMLGDNDVHTGRRTQSREERPAVVRRFGRVGRSGMGTVGATGSMSMPRSQSDRIDQVKNIASREEDQGQKNHIYEFNVHNIGFDTKVYKNRCDGVCVLNDNIYIFDKIKKCIYLYTPYNNVWYIFLNICEEMSVNKNGNLELTNSYVNRPKQSIEGSFSHLSNISFMNYTDVVYLNNCIFIISSNCHFMNFCKVNMLNMNTLFGTVVVESAQSKFADFAQLLRMLRGGETDRKEHGNSDEDEIRHVRQPSSWDVKRGGSSPLQETPSGLKGSNPTLPRMEQTMCSNEVGAVESGHMHDSQRESGDEDIQGSHFDEYVSGISEFSEFSELCEFSDLFPNEEKNVFKNMKRLIKARDFFSICSVNESCYSLIYLFGGKGSTVKKGHEYVDIIYNDLYVYDFYRNRWMELYQYRSDKGGGCTSEERTNQEETSQDNSLLRTHLQESTTNRKDNSNILYFKQGDTSSPPSGIQNDTRSAEECFNDNSFLLTSNDAFTNDNRTQSSKVQMDGGAVNLRDSLRRNGGTVDSIATVATSTADRHSDSFSHAKGEPWERNLMSGDRRGVANKEEQVDDTCSDLYSLIFDIREEEATDGKAKKNAEWEGVHSEMKPVESPQHTRTNIYHERNDPPCKDCVQGKKCKYICDLISNGVKIRSIPWLGKRAGHSCTYYKNNLYIFGGISYYSFNSNKINLTFCDNLFLYNIESNKCFEIMAKGSIPEKRYRHGCVIVNDYMFVIGGECKSSSLPRNDLFFYDFKTSVWTEVVINTKVGSHSLYKTVWLENFGSIYMFGSSILRLTKKNFQYTPSYKNNQKRLENRRF</sequence>
<keyword evidence="2" id="KW-0677">Repeat</keyword>
<dbReference type="PANTHER" id="PTHR46093:SF18">
    <property type="entry name" value="FIBRONECTIN TYPE-III DOMAIN-CONTAINING PROTEIN"/>
    <property type="match status" value="1"/>
</dbReference>
<name>A0A0D9QNA0_PLAFR</name>
<keyword evidence="5" id="KW-1185">Reference proteome</keyword>
<feature type="region of interest" description="Disordered" evidence="3">
    <location>
        <begin position="472"/>
        <end position="528"/>
    </location>
</feature>
<feature type="compositionally biased region" description="Basic and acidic residues" evidence="3">
    <location>
        <begin position="647"/>
        <end position="663"/>
    </location>
</feature>
<gene>
    <name evidence="4" type="ORF">AK88_02043</name>
</gene>
<feature type="compositionally biased region" description="Basic and acidic residues" evidence="3">
    <location>
        <begin position="62"/>
        <end position="74"/>
    </location>
</feature>
<dbReference type="Pfam" id="PF24681">
    <property type="entry name" value="Kelch_KLHDC2_KLHL20_DRC7"/>
    <property type="match status" value="1"/>
</dbReference>
<dbReference type="GeneID" id="24267357"/>
<dbReference type="SUPFAM" id="SSF117281">
    <property type="entry name" value="Kelch motif"/>
    <property type="match status" value="2"/>
</dbReference>
<proteinExistence type="predicted"/>
<protein>
    <recommendedName>
        <fullName evidence="6">Kelch domain-containing protein</fullName>
    </recommendedName>
</protein>
<dbReference type="PANTHER" id="PTHR46093">
    <property type="entry name" value="ACYL-COA-BINDING DOMAIN-CONTAINING PROTEIN 5"/>
    <property type="match status" value="1"/>
</dbReference>
<evidence type="ECO:0000256" key="2">
    <source>
        <dbReference type="ARBA" id="ARBA00022737"/>
    </source>
</evidence>
<evidence type="ECO:0000256" key="1">
    <source>
        <dbReference type="ARBA" id="ARBA00022441"/>
    </source>
</evidence>
<keyword evidence="1" id="KW-0880">Kelch repeat</keyword>
<feature type="compositionally biased region" description="Polar residues" evidence="3">
    <location>
        <begin position="515"/>
        <end position="528"/>
    </location>
</feature>
<reference evidence="4 5" key="1">
    <citation type="submission" date="2014-03" db="EMBL/GenBank/DDBJ databases">
        <title>The Genome Sequence of Plasmodium fragile nilgiri.</title>
        <authorList>
            <consortium name="The Broad Institute Genomics Platform"/>
            <consortium name="The Broad Institute Genome Sequencing Center for Infectious Disease"/>
            <person name="Neafsey D."/>
            <person name="Duraisingh M."/>
            <person name="Young S.K."/>
            <person name="Zeng Q."/>
            <person name="Gargeya S."/>
            <person name="Abouelleil A."/>
            <person name="Alvarado L."/>
            <person name="Chapman S.B."/>
            <person name="Gainer-Dewar J."/>
            <person name="Goldberg J."/>
            <person name="Griggs A."/>
            <person name="Gujja S."/>
            <person name="Hansen M."/>
            <person name="Howarth C."/>
            <person name="Imamovic A."/>
            <person name="Larimer J."/>
            <person name="Pearson M."/>
            <person name="Poon T.W."/>
            <person name="Priest M."/>
            <person name="Roberts A."/>
            <person name="Saif S."/>
            <person name="Shea T."/>
            <person name="Sykes S."/>
            <person name="Wortman J."/>
            <person name="Nusbaum C."/>
            <person name="Birren B."/>
        </authorList>
    </citation>
    <scope>NUCLEOTIDE SEQUENCE [LARGE SCALE GENOMIC DNA]</scope>
    <source>
        <strain evidence="5">nilgiri</strain>
    </source>
</reference>
<dbReference type="EMBL" id="KQ001663">
    <property type="protein sequence ID" value="KJP88262.1"/>
    <property type="molecule type" value="Genomic_DNA"/>
</dbReference>
<dbReference type="InterPro" id="IPR015915">
    <property type="entry name" value="Kelch-typ_b-propeller"/>
</dbReference>
<evidence type="ECO:0000313" key="4">
    <source>
        <dbReference type="EMBL" id="KJP88262.1"/>
    </source>
</evidence>